<organism evidence="2 3">
    <name type="scientific">Polystyrenella longa</name>
    <dbReference type="NCBI Taxonomy" id="2528007"/>
    <lineage>
        <taxon>Bacteria</taxon>
        <taxon>Pseudomonadati</taxon>
        <taxon>Planctomycetota</taxon>
        <taxon>Planctomycetia</taxon>
        <taxon>Planctomycetales</taxon>
        <taxon>Planctomycetaceae</taxon>
        <taxon>Polystyrenella</taxon>
    </lineage>
</organism>
<dbReference type="KEGG" id="plon:Pla110_07420"/>
<dbReference type="EMBL" id="CP036281">
    <property type="protein sequence ID" value="QDU79038.1"/>
    <property type="molecule type" value="Genomic_DNA"/>
</dbReference>
<reference evidence="2 3" key="1">
    <citation type="submission" date="2019-02" db="EMBL/GenBank/DDBJ databases">
        <title>Deep-cultivation of Planctomycetes and their phenomic and genomic characterization uncovers novel biology.</title>
        <authorList>
            <person name="Wiegand S."/>
            <person name="Jogler M."/>
            <person name="Boedeker C."/>
            <person name="Pinto D."/>
            <person name="Vollmers J."/>
            <person name="Rivas-Marin E."/>
            <person name="Kohn T."/>
            <person name="Peeters S.H."/>
            <person name="Heuer A."/>
            <person name="Rast P."/>
            <person name="Oberbeckmann S."/>
            <person name="Bunk B."/>
            <person name="Jeske O."/>
            <person name="Meyerdierks A."/>
            <person name="Storesund J.E."/>
            <person name="Kallscheuer N."/>
            <person name="Luecker S."/>
            <person name="Lage O.M."/>
            <person name="Pohl T."/>
            <person name="Merkel B.J."/>
            <person name="Hornburger P."/>
            <person name="Mueller R.-W."/>
            <person name="Bruemmer F."/>
            <person name="Labrenz M."/>
            <person name="Spormann A.M."/>
            <person name="Op den Camp H."/>
            <person name="Overmann J."/>
            <person name="Amann R."/>
            <person name="Jetten M.S.M."/>
            <person name="Mascher T."/>
            <person name="Medema M.H."/>
            <person name="Devos D.P."/>
            <person name="Kaster A.-K."/>
            <person name="Ovreas L."/>
            <person name="Rohde M."/>
            <person name="Galperin M.Y."/>
            <person name="Jogler C."/>
        </authorList>
    </citation>
    <scope>NUCLEOTIDE SEQUENCE [LARGE SCALE GENOMIC DNA]</scope>
    <source>
        <strain evidence="2 3">Pla110</strain>
    </source>
</reference>
<dbReference type="Proteomes" id="UP000317178">
    <property type="component" value="Chromosome"/>
</dbReference>
<sequence>MILRLIEEKDRPLESLACLKCGGPLSDKDLNTEVGIAKCKYCDAWMKIEDIKKQPEPLTKEERQIEIPIPSNVQIEQLRDTLTITVNPGANSDGVLTVVSILGGIAAVLFLIFFGSVARNIGAPPICILAPLLMMLIVAGSILFGIAKSNSQIRERNIKVIKDQGLRYQPQGYGGKPLLIRLNRIKQFYSTEEHDQKYVHSNKPYGATTFYNVYALMTDNSTRPVMTGLQSKQEAIVVERKLEEFLGMPDIPVAGEIG</sequence>
<feature type="transmembrane region" description="Helical" evidence="1">
    <location>
        <begin position="126"/>
        <end position="147"/>
    </location>
</feature>
<feature type="transmembrane region" description="Helical" evidence="1">
    <location>
        <begin position="95"/>
        <end position="114"/>
    </location>
</feature>
<name>A0A518CIH9_9PLAN</name>
<evidence type="ECO:0000313" key="3">
    <source>
        <dbReference type="Proteomes" id="UP000317178"/>
    </source>
</evidence>
<accession>A0A518CIH9</accession>
<proteinExistence type="predicted"/>
<keyword evidence="1" id="KW-0812">Transmembrane</keyword>
<evidence type="ECO:0000313" key="2">
    <source>
        <dbReference type="EMBL" id="QDU79038.1"/>
    </source>
</evidence>
<dbReference type="AlphaFoldDB" id="A0A518CIH9"/>
<protein>
    <submittedName>
        <fullName evidence="2">Uncharacterized protein</fullName>
    </submittedName>
</protein>
<keyword evidence="1" id="KW-1133">Transmembrane helix</keyword>
<gene>
    <name evidence="2" type="ORF">Pla110_07420</name>
</gene>
<keyword evidence="3" id="KW-1185">Reference proteome</keyword>
<keyword evidence="1" id="KW-0472">Membrane</keyword>
<evidence type="ECO:0000256" key="1">
    <source>
        <dbReference type="SAM" id="Phobius"/>
    </source>
</evidence>